<dbReference type="EMBL" id="BAAAND010000004">
    <property type="protein sequence ID" value="GAA1580633.1"/>
    <property type="molecule type" value="Genomic_DNA"/>
</dbReference>
<name>A0ABN2DPY7_9ACTN</name>
<dbReference type="RefSeq" id="WP_344190608.1">
    <property type="nucleotide sequence ID" value="NZ_BAAAND010000004.1"/>
</dbReference>
<protein>
    <recommendedName>
        <fullName evidence="3">AAA domain-containing protein</fullName>
    </recommendedName>
</protein>
<gene>
    <name evidence="1" type="ORF">GCM10009742_26400</name>
</gene>
<proteinExistence type="predicted"/>
<dbReference type="Gene3D" id="3.40.50.300">
    <property type="entry name" value="P-loop containing nucleotide triphosphate hydrolases"/>
    <property type="match status" value="1"/>
</dbReference>
<evidence type="ECO:0008006" key="3">
    <source>
        <dbReference type="Google" id="ProtNLM"/>
    </source>
</evidence>
<comment type="caution">
    <text evidence="1">The sequence shown here is derived from an EMBL/GenBank/DDBJ whole genome shotgun (WGS) entry which is preliminary data.</text>
</comment>
<dbReference type="Pfam" id="PF13671">
    <property type="entry name" value="AAA_33"/>
    <property type="match status" value="1"/>
</dbReference>
<accession>A0ABN2DPY7</accession>
<keyword evidence="2" id="KW-1185">Reference proteome</keyword>
<evidence type="ECO:0000313" key="1">
    <source>
        <dbReference type="EMBL" id="GAA1580633.1"/>
    </source>
</evidence>
<organism evidence="1 2">
    <name type="scientific">Kribbella karoonensis</name>
    <dbReference type="NCBI Taxonomy" id="324851"/>
    <lineage>
        <taxon>Bacteria</taxon>
        <taxon>Bacillati</taxon>
        <taxon>Actinomycetota</taxon>
        <taxon>Actinomycetes</taxon>
        <taxon>Propionibacteriales</taxon>
        <taxon>Kribbellaceae</taxon>
        <taxon>Kribbella</taxon>
    </lineage>
</organism>
<dbReference type="SUPFAM" id="SSF52540">
    <property type="entry name" value="P-loop containing nucleoside triphosphate hydrolases"/>
    <property type="match status" value="1"/>
</dbReference>
<dbReference type="InterPro" id="IPR027417">
    <property type="entry name" value="P-loop_NTPase"/>
</dbReference>
<dbReference type="Proteomes" id="UP001500190">
    <property type="component" value="Unassembled WGS sequence"/>
</dbReference>
<sequence>MHLGIVEGVRELRYAVDAVVVLAGIPGAGKSTFLRRVFADSPVRVHDSAHVRERWMPVLGVLPYALWRPLVHLVYYVTLLSSMRRGQGPMVIHDCATRPWARRLIGWRARRAGLPLHLILLDVPGDVARSGQWARGRVVRKGSMETHCRRWPSLVAKARRDPGSVVPGALSALVLTRGEANRVQQVRFA</sequence>
<evidence type="ECO:0000313" key="2">
    <source>
        <dbReference type="Proteomes" id="UP001500190"/>
    </source>
</evidence>
<reference evidence="1 2" key="1">
    <citation type="journal article" date="2019" name="Int. J. Syst. Evol. Microbiol.">
        <title>The Global Catalogue of Microorganisms (GCM) 10K type strain sequencing project: providing services to taxonomists for standard genome sequencing and annotation.</title>
        <authorList>
            <consortium name="The Broad Institute Genomics Platform"/>
            <consortium name="The Broad Institute Genome Sequencing Center for Infectious Disease"/>
            <person name="Wu L."/>
            <person name="Ma J."/>
        </authorList>
    </citation>
    <scope>NUCLEOTIDE SEQUENCE [LARGE SCALE GENOMIC DNA]</scope>
    <source>
        <strain evidence="1 2">JCM 14304</strain>
    </source>
</reference>